<dbReference type="InterPro" id="IPR006140">
    <property type="entry name" value="D-isomer_DH_NAD-bd"/>
</dbReference>
<dbReference type="Proteomes" id="UP001165085">
    <property type="component" value="Unassembled WGS sequence"/>
</dbReference>
<dbReference type="Pfam" id="PF00208">
    <property type="entry name" value="ELFV_dehydrog"/>
    <property type="match status" value="1"/>
</dbReference>
<dbReference type="PANTHER" id="PTHR10996">
    <property type="entry name" value="2-HYDROXYACID DEHYDROGENASE-RELATED"/>
    <property type="match status" value="1"/>
</dbReference>
<dbReference type="SMART" id="SM00839">
    <property type="entry name" value="ELFV_dehydrog"/>
    <property type="match status" value="1"/>
</dbReference>
<dbReference type="InterPro" id="IPR046346">
    <property type="entry name" value="Aminoacid_DH-like_N_sf"/>
</dbReference>
<name>A0A9W7A0C4_9STRA</name>
<evidence type="ECO:0000313" key="6">
    <source>
        <dbReference type="Proteomes" id="UP001165085"/>
    </source>
</evidence>
<dbReference type="SUPFAM" id="SSF53335">
    <property type="entry name" value="S-adenosyl-L-methionine-dependent methyltransferases"/>
    <property type="match status" value="1"/>
</dbReference>
<keyword evidence="6" id="KW-1185">Reference proteome</keyword>
<dbReference type="EMBL" id="BRXY01000086">
    <property type="protein sequence ID" value="GMH63612.1"/>
    <property type="molecule type" value="Genomic_DNA"/>
</dbReference>
<dbReference type="AlphaFoldDB" id="A0A9W7A0C4"/>
<dbReference type="OrthoDB" id="8300214at2759"/>
<proteinExistence type="inferred from homology"/>
<dbReference type="Gene3D" id="3.40.50.150">
    <property type="entry name" value="Vaccinia Virus protein VP39"/>
    <property type="match status" value="1"/>
</dbReference>
<evidence type="ECO:0000256" key="1">
    <source>
        <dbReference type="ARBA" id="ARBA00006382"/>
    </source>
</evidence>
<dbReference type="InterPro" id="IPR036291">
    <property type="entry name" value="NAD(P)-bd_dom_sf"/>
</dbReference>
<dbReference type="GO" id="GO:0006520">
    <property type="term" value="P:amino acid metabolic process"/>
    <property type="evidence" value="ECO:0007669"/>
    <property type="project" value="InterPro"/>
</dbReference>
<accession>A0A9W7A0C4</accession>
<dbReference type="CDD" id="cd02440">
    <property type="entry name" value="AdoMet_MTases"/>
    <property type="match status" value="1"/>
</dbReference>
<dbReference type="Pfam" id="PF02826">
    <property type="entry name" value="2-Hacid_dh_C"/>
    <property type="match status" value="1"/>
</dbReference>
<keyword evidence="3" id="KW-0520">NAD</keyword>
<reference evidence="6" key="1">
    <citation type="journal article" date="2023" name="Commun. Biol.">
        <title>Genome analysis of Parmales, the sister group of diatoms, reveals the evolutionary specialization of diatoms from phago-mixotrophs to photoautotrophs.</title>
        <authorList>
            <person name="Ban H."/>
            <person name="Sato S."/>
            <person name="Yoshikawa S."/>
            <person name="Yamada K."/>
            <person name="Nakamura Y."/>
            <person name="Ichinomiya M."/>
            <person name="Sato N."/>
            <person name="Blanc-Mathieu R."/>
            <person name="Endo H."/>
            <person name="Kuwata A."/>
            <person name="Ogata H."/>
        </authorList>
    </citation>
    <scope>NUCLEOTIDE SEQUENCE [LARGE SCALE GENOMIC DNA]</scope>
    <source>
        <strain evidence="6">NIES 3701</strain>
    </source>
</reference>
<dbReference type="InterPro" id="IPR029063">
    <property type="entry name" value="SAM-dependent_MTases_sf"/>
</dbReference>
<dbReference type="PANTHER" id="PTHR10996:SF178">
    <property type="entry name" value="2-HYDROXYACID DEHYDROGENASE YGL185C-RELATED"/>
    <property type="match status" value="1"/>
</dbReference>
<dbReference type="InterPro" id="IPR050223">
    <property type="entry name" value="D-isomer_2-hydroxyacid_DH"/>
</dbReference>
<dbReference type="SUPFAM" id="SSF51735">
    <property type="entry name" value="NAD(P)-binding Rossmann-fold domains"/>
    <property type="match status" value="2"/>
</dbReference>
<dbReference type="Pfam" id="PF08241">
    <property type="entry name" value="Methyltransf_11"/>
    <property type="match status" value="1"/>
</dbReference>
<evidence type="ECO:0000313" key="5">
    <source>
        <dbReference type="EMBL" id="GMH63612.1"/>
    </source>
</evidence>
<keyword evidence="2" id="KW-0560">Oxidoreductase</keyword>
<organism evidence="5 6">
    <name type="scientific">Triparma strigata</name>
    <dbReference type="NCBI Taxonomy" id="1606541"/>
    <lineage>
        <taxon>Eukaryota</taxon>
        <taxon>Sar</taxon>
        <taxon>Stramenopiles</taxon>
        <taxon>Ochrophyta</taxon>
        <taxon>Bolidophyceae</taxon>
        <taxon>Parmales</taxon>
        <taxon>Triparmaceae</taxon>
        <taxon>Triparma</taxon>
    </lineage>
</organism>
<dbReference type="Gene3D" id="3.40.50.720">
    <property type="entry name" value="NAD(P)-binding Rossmann-like Domain"/>
    <property type="match status" value="3"/>
</dbReference>
<dbReference type="GO" id="GO:0005829">
    <property type="term" value="C:cytosol"/>
    <property type="evidence" value="ECO:0007669"/>
    <property type="project" value="TreeGrafter"/>
</dbReference>
<dbReference type="GO" id="GO:0051287">
    <property type="term" value="F:NAD binding"/>
    <property type="evidence" value="ECO:0007669"/>
    <property type="project" value="InterPro"/>
</dbReference>
<dbReference type="SUPFAM" id="SSF53223">
    <property type="entry name" value="Aminoacid dehydrogenase-like, N-terminal domain"/>
    <property type="match status" value="1"/>
</dbReference>
<dbReference type="GO" id="GO:0008757">
    <property type="term" value="F:S-adenosylmethionine-dependent methyltransferase activity"/>
    <property type="evidence" value="ECO:0007669"/>
    <property type="project" value="InterPro"/>
</dbReference>
<evidence type="ECO:0000256" key="3">
    <source>
        <dbReference type="ARBA" id="ARBA00023027"/>
    </source>
</evidence>
<dbReference type="GO" id="GO:0030267">
    <property type="term" value="F:glyoxylate reductase (NADPH) activity"/>
    <property type="evidence" value="ECO:0007669"/>
    <property type="project" value="TreeGrafter"/>
</dbReference>
<sequence>MPPMANFDRVNSFSCLRPSSPNGNRLGSIEGHFEVIPVKDDVNVYGYLARFLNKYSCKWGGGIRIKKFASMEACKEEAKELAQCMEAKNRKAGIGTYGGCKTVLNIDPKDPVARSKACKALANVIIATKGHVLVGGDMNFGGKDLKILKSLVTDQGGNAEEINAVPPLFDNEISIATAYGIVGGVLSAQPKKVLLQGVGGVGSKVAELLTKEHGIEVVAFDMFDRSDAVDSPLFSFVKTFEELLKVTGADLFCPCADGHILTKAVVDQLKAVEITSILGAANHQLAEECDEKYIEDKGIMWYEDSVVNAGGVLRATATHQYIETSYEKIQDFIFSQAKTLKAGVELIKNIRVQYDTKESLDFYSCVMGENTDKGGSIHYGLYKTPETSMKEASINSLRRLLRDMPKGLKVLEIGSGTGFASQIMASEYGHHVTGVNICPMQNQWNREGAEALGCGHLVDVKLMSFERLPVEWSNSFDMVFSQESICHANDKPALIASMFHMLKPGGKLVFSDITAGATQMTFNNVNAVSGLTPAAEYESMLHRCGFHSLEREDYSRFLHTNFSKMLNQIETQLDESVKRVKDFADSLRTRLRSNAIDWNFFWATKRPAPKRVFCSARIDRNWVDKMPAFQISWNNTDKCLTPEELSQCAGFFDGAILTFKDKPKGLYAPVVATLSSGTEHLKGLADFVEVVNAPEAIAESCAEYVLAMALSANRGLVGVSSKASNATSDWNYRANCEGKTLQNMHVGIVGMGRIGALVATKFNRVGCNNVTYNSRSQKNGIPAKFEQNLDMLLQGSDIVVLCCDLNDSTKGMFDAERIKGMKKGSVLVSVARSPVIDFPALVTALKEDGGVSRAVVDDAPEDFVSWDEGVGQGQLTVTAHIASNTEDSRRDIFHEAFANMATKL</sequence>
<dbReference type="InterPro" id="IPR013216">
    <property type="entry name" value="Methyltransf_11"/>
</dbReference>
<dbReference type="GO" id="GO:0016618">
    <property type="term" value="F:hydroxypyruvate reductase [NAD(P)H] activity"/>
    <property type="evidence" value="ECO:0007669"/>
    <property type="project" value="TreeGrafter"/>
</dbReference>
<evidence type="ECO:0000256" key="2">
    <source>
        <dbReference type="ARBA" id="ARBA00023002"/>
    </source>
</evidence>
<protein>
    <recommendedName>
        <fullName evidence="4">Glutamate/phenylalanine/leucine/valine/L-tryptophan dehydrogenase C-terminal domain-containing protein</fullName>
    </recommendedName>
</protein>
<gene>
    <name evidence="5" type="ORF">TrST_g278</name>
</gene>
<dbReference type="Gene3D" id="3.40.50.10860">
    <property type="entry name" value="Leucine Dehydrogenase, chain A, domain 1"/>
    <property type="match status" value="1"/>
</dbReference>
<feature type="domain" description="Glutamate/phenylalanine/leucine/valine/L-tryptophan dehydrogenase C-terminal" evidence="4">
    <location>
        <begin position="174"/>
        <end position="374"/>
    </location>
</feature>
<evidence type="ECO:0000259" key="4">
    <source>
        <dbReference type="SMART" id="SM00839"/>
    </source>
</evidence>
<comment type="similarity">
    <text evidence="1">Belongs to the Glu/Leu/Phe/Val dehydrogenases family.</text>
</comment>
<comment type="caution">
    <text evidence="5">The sequence shown here is derived from an EMBL/GenBank/DDBJ whole genome shotgun (WGS) entry which is preliminary data.</text>
</comment>
<dbReference type="InterPro" id="IPR006096">
    <property type="entry name" value="Glu/Leu/Phe/Val/Trp_DH_C"/>
</dbReference>